<evidence type="ECO:0000313" key="6">
    <source>
        <dbReference type="Proteomes" id="UP000234327"/>
    </source>
</evidence>
<dbReference type="OrthoDB" id="5149564at2"/>
<name>A0A2H1KNY8_BREAU</name>
<accession>A0A2H1KNY8</accession>
<dbReference type="EMBL" id="CP017150">
    <property type="protein sequence ID" value="AOP54429.1"/>
    <property type="molecule type" value="Genomic_DNA"/>
</dbReference>
<proteinExistence type="predicted"/>
<organism evidence="3 5">
    <name type="scientific">Brevibacterium aurantiacum</name>
    <dbReference type="NCBI Taxonomy" id="273384"/>
    <lineage>
        <taxon>Bacteria</taxon>
        <taxon>Bacillati</taxon>
        <taxon>Actinomycetota</taxon>
        <taxon>Actinomycetes</taxon>
        <taxon>Micrococcales</taxon>
        <taxon>Brevibacteriaceae</taxon>
        <taxon>Brevibacterium</taxon>
    </lineage>
</organism>
<dbReference type="AlphaFoldDB" id="A0A2H1KNY8"/>
<dbReference type="Proteomes" id="UP000234300">
    <property type="component" value="Unassembled WGS sequence"/>
</dbReference>
<evidence type="ECO:0000313" key="5">
    <source>
        <dbReference type="Proteomes" id="UP000234300"/>
    </source>
</evidence>
<dbReference type="Proteomes" id="UP000094793">
    <property type="component" value="Chromosome"/>
</dbReference>
<reference evidence="5 6" key="3">
    <citation type="submission" date="2017-03" db="EMBL/GenBank/DDBJ databases">
        <authorList>
            <person name="Afonso C.L."/>
            <person name="Miller P.J."/>
            <person name="Scott M.A."/>
            <person name="Spackman E."/>
            <person name="Goraichik I."/>
            <person name="Dimitrov K.M."/>
            <person name="Suarez D.L."/>
            <person name="Swayne D.E."/>
        </authorList>
    </citation>
    <scope>NUCLEOTIDE SEQUENCE [LARGE SCALE GENOMIC DNA]</scope>
    <source>
        <strain evidence="2">6</strain>
        <strain evidence="6">6(3)</strain>
        <strain evidence="3">8</strain>
        <strain evidence="5">8(6)</strain>
    </source>
</reference>
<accession>A0A1D7W5V3</accession>
<evidence type="ECO:0000313" key="4">
    <source>
        <dbReference type="Proteomes" id="UP000094793"/>
    </source>
</evidence>
<dbReference type="Proteomes" id="UP000234327">
    <property type="component" value="Unassembled WGS sequence"/>
</dbReference>
<evidence type="ECO:0000313" key="2">
    <source>
        <dbReference type="EMBL" id="SMY00459.1"/>
    </source>
</evidence>
<gene>
    <name evidence="2" type="ORF">BAURA63_03446</name>
    <name evidence="3" type="ORF">BAURA86_03067</name>
    <name evidence="1" type="ORF">BLSMQ_2723</name>
</gene>
<evidence type="ECO:0000313" key="1">
    <source>
        <dbReference type="EMBL" id="AOP54429.1"/>
    </source>
</evidence>
<dbReference type="RefSeq" id="WP_069600530.1">
    <property type="nucleotide sequence ID" value="NZ_CP017150.1"/>
</dbReference>
<sequence>MSRCHSWRPLEVVPEQHAHHLPGECRKCWKPCFRKTDDGAAYCDTCLERLTQHPFGLVRTALAADAATPDDTLDFLMTDHDPGVAKAAERTYMRRMQGL</sequence>
<dbReference type="EMBL" id="FXZI01000012">
    <property type="protein sequence ID" value="SMY01470.1"/>
    <property type="molecule type" value="Genomic_DNA"/>
</dbReference>
<reference evidence="1" key="1">
    <citation type="submission" date="2016-09" db="EMBL/GenBank/DDBJ databases">
        <title>Complete Genome Sequence of Brevibacterium aurantiacum SMQ-1335.</title>
        <authorList>
            <person name="de Melo A.G."/>
            <person name="Labrie S.J."/>
            <person name="Dumaresq J."/>
            <person name="Roberts R.J."/>
            <person name="Tremblay D.M."/>
            <person name="Moineau S."/>
        </authorList>
    </citation>
    <scope>NUCLEOTIDE SEQUENCE</scope>
    <source>
        <strain evidence="1">SMQ-1335</strain>
    </source>
</reference>
<dbReference type="KEGG" id="blin:BLSMQ_2723"/>
<evidence type="ECO:0000313" key="3">
    <source>
        <dbReference type="EMBL" id="SMY01470.1"/>
    </source>
</evidence>
<reference evidence="4" key="2">
    <citation type="submission" date="2016-09" db="EMBL/GenBank/DDBJ databases">
        <title>Complete Genome Sequence of Brevibacterium linens SMQ-1335.</title>
        <authorList>
            <person name="de Melo A.G."/>
            <person name="Labrie S.J."/>
            <person name="Dumaresq J."/>
            <person name="Roberts R.J."/>
            <person name="Tremblay D.M."/>
            <person name="Moineau S."/>
        </authorList>
    </citation>
    <scope>NUCLEOTIDE SEQUENCE [LARGE SCALE GENOMIC DNA]</scope>
    <source>
        <strain evidence="4">SMQ-1335</strain>
    </source>
</reference>
<dbReference type="EMBL" id="FXYZ01000024">
    <property type="protein sequence ID" value="SMY00459.1"/>
    <property type="molecule type" value="Genomic_DNA"/>
</dbReference>
<protein>
    <submittedName>
        <fullName evidence="3">Uncharacterized protein</fullName>
    </submittedName>
</protein>